<evidence type="ECO:0000256" key="1">
    <source>
        <dbReference type="ARBA" id="ARBA00004196"/>
    </source>
</evidence>
<name>A0A2T3NDS8_9GAMM</name>
<sequence>MSNKLARLTTNTKGIDKKSIPLLIGIMSAGVLSSNVQANELTYLEELGKRLFFEDISLNQNMSCATCHAGNAGGTTGDSSINESDVAVTGSDGVGVGNLKPPTNQYVQFRTDAGDIVGLGNFKVCSVPFLGDVACGGAFWNGRAEGNLIEAFHNIDPFSGVGSEYEGMYRKYIGPLSDQAHASPFINPVEQALETKQDVCKQVRDDTIWGGQLYEYAWGTEIKCGKRQINRTFARFAIALSAWQMSKDNNPFDSKRDIALRNDADGQFPLDDFTAQENRGHDIFYNVNGAPSGNCVFCHQSDPVNAGGVGPFERYTNDQFFNIGVPRNHDIPNNPEPDIGVELIATKLGLPFGTNLGKHKVPTLRNVDKRPHSGFVKAYTHNGWFKSLEQLVHFYNTARVKPTCASHITTAEQAMLNDCWPEPEFSVNRPPPFVVGGLGLSPQDEADLVAYLKTLSDGSSVKAPGRYRLHIIDESRLQHEDDGSSSGPFGGLEDRADDAFGSF</sequence>
<keyword evidence="3 7" id="KW-0479">Metal-binding</keyword>
<evidence type="ECO:0000256" key="5">
    <source>
        <dbReference type="ARBA" id="ARBA00023002"/>
    </source>
</evidence>
<evidence type="ECO:0000259" key="9">
    <source>
        <dbReference type="PROSITE" id="PS51007"/>
    </source>
</evidence>
<dbReference type="GO" id="GO:0030313">
    <property type="term" value="C:cell envelope"/>
    <property type="evidence" value="ECO:0007669"/>
    <property type="project" value="UniProtKB-SubCell"/>
</dbReference>
<keyword evidence="4" id="KW-0732">Signal</keyword>
<dbReference type="InterPro" id="IPR051395">
    <property type="entry name" value="Cytochrome_c_Peroxidase/MauG"/>
</dbReference>
<feature type="compositionally biased region" description="Basic and acidic residues" evidence="8">
    <location>
        <begin position="492"/>
        <end position="503"/>
    </location>
</feature>
<evidence type="ECO:0000313" key="11">
    <source>
        <dbReference type="Proteomes" id="UP000241346"/>
    </source>
</evidence>
<evidence type="ECO:0000256" key="6">
    <source>
        <dbReference type="ARBA" id="ARBA00023004"/>
    </source>
</evidence>
<keyword evidence="5" id="KW-0560">Oxidoreductase</keyword>
<keyword evidence="2 7" id="KW-0349">Heme</keyword>
<protein>
    <submittedName>
        <fullName evidence="10">Methylamine utilization protein</fullName>
    </submittedName>
</protein>
<comment type="subcellular location">
    <subcellularLocation>
        <location evidence="1">Cell envelope</location>
    </subcellularLocation>
</comment>
<dbReference type="RefSeq" id="WP_107298845.1">
    <property type="nucleotide sequence ID" value="NZ_PYMB01000005.1"/>
</dbReference>
<organism evidence="10 11">
    <name type="scientific">Photobacterium rosenbergii</name>
    <dbReference type="NCBI Taxonomy" id="294936"/>
    <lineage>
        <taxon>Bacteria</taxon>
        <taxon>Pseudomonadati</taxon>
        <taxon>Pseudomonadota</taxon>
        <taxon>Gammaproteobacteria</taxon>
        <taxon>Vibrionales</taxon>
        <taxon>Vibrionaceae</taxon>
        <taxon>Photobacterium</taxon>
    </lineage>
</organism>
<dbReference type="SUPFAM" id="SSF46626">
    <property type="entry name" value="Cytochrome c"/>
    <property type="match status" value="2"/>
</dbReference>
<evidence type="ECO:0000256" key="2">
    <source>
        <dbReference type="ARBA" id="ARBA00022617"/>
    </source>
</evidence>
<dbReference type="AlphaFoldDB" id="A0A2T3NDS8"/>
<evidence type="ECO:0000313" key="10">
    <source>
        <dbReference type="EMBL" id="PSW12355.1"/>
    </source>
</evidence>
<comment type="caution">
    <text evidence="10">The sequence shown here is derived from an EMBL/GenBank/DDBJ whole genome shotgun (WGS) entry which is preliminary data.</text>
</comment>
<evidence type="ECO:0000256" key="7">
    <source>
        <dbReference type="PROSITE-ProRule" id="PRU00433"/>
    </source>
</evidence>
<dbReference type="PANTHER" id="PTHR30600">
    <property type="entry name" value="CYTOCHROME C PEROXIDASE-RELATED"/>
    <property type="match status" value="1"/>
</dbReference>
<dbReference type="PROSITE" id="PS51007">
    <property type="entry name" value="CYTC"/>
    <property type="match status" value="1"/>
</dbReference>
<dbReference type="GO" id="GO:0046872">
    <property type="term" value="F:metal ion binding"/>
    <property type="evidence" value="ECO:0007669"/>
    <property type="project" value="UniProtKB-KW"/>
</dbReference>
<evidence type="ECO:0000256" key="8">
    <source>
        <dbReference type="SAM" id="MobiDB-lite"/>
    </source>
</evidence>
<feature type="region of interest" description="Disordered" evidence="8">
    <location>
        <begin position="477"/>
        <end position="503"/>
    </location>
</feature>
<accession>A0A2T3NDS8</accession>
<dbReference type="InterPro" id="IPR009056">
    <property type="entry name" value="Cyt_c-like_dom"/>
</dbReference>
<dbReference type="GO" id="GO:0004130">
    <property type="term" value="F:cytochrome-c peroxidase activity"/>
    <property type="evidence" value="ECO:0007669"/>
    <property type="project" value="TreeGrafter"/>
</dbReference>
<dbReference type="Pfam" id="PF03150">
    <property type="entry name" value="CCP_MauG"/>
    <property type="match status" value="1"/>
</dbReference>
<evidence type="ECO:0000256" key="4">
    <source>
        <dbReference type="ARBA" id="ARBA00022729"/>
    </source>
</evidence>
<dbReference type="PANTHER" id="PTHR30600:SF10">
    <property type="entry name" value="BLL6722 PROTEIN"/>
    <property type="match status" value="1"/>
</dbReference>
<keyword evidence="6 7" id="KW-0408">Iron</keyword>
<dbReference type="GO" id="GO:0020037">
    <property type="term" value="F:heme binding"/>
    <property type="evidence" value="ECO:0007669"/>
    <property type="project" value="InterPro"/>
</dbReference>
<reference evidence="10 11" key="1">
    <citation type="submission" date="2018-03" db="EMBL/GenBank/DDBJ databases">
        <title>Whole genome sequencing of Histamine producing bacteria.</title>
        <authorList>
            <person name="Butler K."/>
        </authorList>
    </citation>
    <scope>NUCLEOTIDE SEQUENCE [LARGE SCALE GENOMIC DNA]</scope>
    <source>
        <strain evidence="10 11">DSM 19138</strain>
    </source>
</reference>
<feature type="domain" description="Cytochrome c" evidence="9">
    <location>
        <begin position="275"/>
        <end position="456"/>
    </location>
</feature>
<dbReference type="OrthoDB" id="9805202at2"/>
<evidence type="ECO:0000256" key="3">
    <source>
        <dbReference type="ARBA" id="ARBA00022723"/>
    </source>
</evidence>
<dbReference type="InterPro" id="IPR036909">
    <property type="entry name" value="Cyt_c-like_dom_sf"/>
</dbReference>
<dbReference type="GO" id="GO:0009055">
    <property type="term" value="F:electron transfer activity"/>
    <property type="evidence" value="ECO:0007669"/>
    <property type="project" value="InterPro"/>
</dbReference>
<gene>
    <name evidence="10" type="ORF">C9J01_14380</name>
</gene>
<dbReference type="EMBL" id="PYMB01000005">
    <property type="protein sequence ID" value="PSW12355.1"/>
    <property type="molecule type" value="Genomic_DNA"/>
</dbReference>
<dbReference type="InterPro" id="IPR004852">
    <property type="entry name" value="Di-haem_cyt_c_peroxidsae"/>
</dbReference>
<proteinExistence type="predicted"/>
<dbReference type="Gene3D" id="1.10.760.10">
    <property type="entry name" value="Cytochrome c-like domain"/>
    <property type="match status" value="2"/>
</dbReference>
<dbReference type="Proteomes" id="UP000241346">
    <property type="component" value="Unassembled WGS sequence"/>
</dbReference>